<name>A0A9W9P575_PENCI</name>
<dbReference type="RefSeq" id="XP_056501767.1">
    <property type="nucleotide sequence ID" value="XM_056642355.1"/>
</dbReference>
<reference evidence="1" key="1">
    <citation type="submission" date="2022-11" db="EMBL/GenBank/DDBJ databases">
        <authorList>
            <person name="Petersen C."/>
        </authorList>
    </citation>
    <scope>NUCLEOTIDE SEQUENCE</scope>
    <source>
        <strain evidence="1">IBT 23319</strain>
    </source>
</reference>
<reference evidence="1" key="2">
    <citation type="journal article" date="2023" name="IMA Fungus">
        <title>Comparative genomic study of the Penicillium genus elucidates a diverse pangenome and 15 lateral gene transfer events.</title>
        <authorList>
            <person name="Petersen C."/>
            <person name="Sorensen T."/>
            <person name="Nielsen M.R."/>
            <person name="Sondergaard T.E."/>
            <person name="Sorensen J.L."/>
            <person name="Fitzpatrick D.A."/>
            <person name="Frisvad J.C."/>
            <person name="Nielsen K.L."/>
        </authorList>
    </citation>
    <scope>NUCLEOTIDE SEQUENCE</scope>
    <source>
        <strain evidence="1">IBT 23319</strain>
    </source>
</reference>
<evidence type="ECO:0000313" key="2">
    <source>
        <dbReference type="Proteomes" id="UP001147733"/>
    </source>
</evidence>
<keyword evidence="2" id="KW-1185">Reference proteome</keyword>
<dbReference type="AlphaFoldDB" id="A0A9W9P575"/>
<sequence length="382" mass="42547">MIPPCDPSILEQNPKFKRLYENLTVNLLNSDCSTRAYSAEPTRAAIAEDLKQCQIQDNKKRIKLGLLKHMAFASDSEVPHDCHDNLAIISLYLETPTIAIEPESSTQISNQNATGQPTDNALSLLAPEIETFYKNLPSLSLHLSTLISDAIADLRAISNTDTNPDLPNAQDASQNPSRMISTARVTSNHYIRSRERDRRVRTSMAPVPHLASQLRERVRNLRRVQLSELPAARREMAATAAALLAVQTLVLERMVVILERAKHGALARATKAKAEHLATVSQGIEGKLEVTKLEIAAMLYTPETLAALGRYQSHLQDARMKLDDRRNLARKELSRYGDVEESEELSDRGVSDGGTLVEIARRYGNLLREVEMVKMEIARIGE</sequence>
<dbReference type="Proteomes" id="UP001147733">
    <property type="component" value="Unassembled WGS sequence"/>
</dbReference>
<gene>
    <name evidence="1" type="ORF">N7469_003435</name>
</gene>
<organism evidence="1 2">
    <name type="scientific">Penicillium citrinum</name>
    <dbReference type="NCBI Taxonomy" id="5077"/>
    <lineage>
        <taxon>Eukaryota</taxon>
        <taxon>Fungi</taxon>
        <taxon>Dikarya</taxon>
        <taxon>Ascomycota</taxon>
        <taxon>Pezizomycotina</taxon>
        <taxon>Eurotiomycetes</taxon>
        <taxon>Eurotiomycetidae</taxon>
        <taxon>Eurotiales</taxon>
        <taxon>Aspergillaceae</taxon>
        <taxon>Penicillium</taxon>
    </lineage>
</organism>
<accession>A0A9W9P575</accession>
<evidence type="ECO:0000313" key="1">
    <source>
        <dbReference type="EMBL" id="KAJ5234267.1"/>
    </source>
</evidence>
<proteinExistence type="predicted"/>
<comment type="caution">
    <text evidence="1">The sequence shown here is derived from an EMBL/GenBank/DDBJ whole genome shotgun (WGS) entry which is preliminary data.</text>
</comment>
<dbReference type="OrthoDB" id="66964at2759"/>
<dbReference type="GeneID" id="81381522"/>
<dbReference type="EMBL" id="JAPQKT010000003">
    <property type="protein sequence ID" value="KAJ5234267.1"/>
    <property type="molecule type" value="Genomic_DNA"/>
</dbReference>
<protein>
    <submittedName>
        <fullName evidence="1">Uncharacterized protein</fullName>
    </submittedName>
</protein>